<keyword evidence="4 9" id="KW-0378">Hydrolase</keyword>
<evidence type="ECO:0000256" key="1">
    <source>
        <dbReference type="ARBA" id="ARBA00001947"/>
    </source>
</evidence>
<name>A0ABU0J8S3_9HYPH</name>
<dbReference type="CDD" id="cd12797">
    <property type="entry name" value="M23_peptidase"/>
    <property type="match status" value="1"/>
</dbReference>
<feature type="domain" description="LysM" evidence="8">
    <location>
        <begin position="281"/>
        <end position="326"/>
    </location>
</feature>
<dbReference type="SUPFAM" id="SSF51261">
    <property type="entry name" value="Duplicated hybrid motif"/>
    <property type="match status" value="1"/>
</dbReference>
<dbReference type="InterPro" id="IPR018392">
    <property type="entry name" value="LysM"/>
</dbReference>
<dbReference type="InterPro" id="IPR016047">
    <property type="entry name" value="M23ase_b-sheet_dom"/>
</dbReference>
<evidence type="ECO:0000256" key="2">
    <source>
        <dbReference type="ARBA" id="ARBA00022670"/>
    </source>
</evidence>
<comment type="cofactor">
    <cofactor evidence="1">
        <name>Zn(2+)</name>
        <dbReference type="ChEBI" id="CHEBI:29105"/>
    </cofactor>
</comment>
<dbReference type="InterPro" id="IPR050570">
    <property type="entry name" value="Cell_wall_metabolism_enzyme"/>
</dbReference>
<evidence type="ECO:0000259" key="8">
    <source>
        <dbReference type="PROSITE" id="PS51782"/>
    </source>
</evidence>
<organism evidence="9 10">
    <name type="scientific">Labrys wisconsinensis</name>
    <dbReference type="NCBI Taxonomy" id="425677"/>
    <lineage>
        <taxon>Bacteria</taxon>
        <taxon>Pseudomonadati</taxon>
        <taxon>Pseudomonadota</taxon>
        <taxon>Alphaproteobacteria</taxon>
        <taxon>Hyphomicrobiales</taxon>
        <taxon>Xanthobacteraceae</taxon>
        <taxon>Labrys</taxon>
    </lineage>
</organism>
<dbReference type="PANTHER" id="PTHR21666">
    <property type="entry name" value="PEPTIDASE-RELATED"/>
    <property type="match status" value="1"/>
</dbReference>
<dbReference type="RefSeq" id="WP_307274838.1">
    <property type="nucleotide sequence ID" value="NZ_JAUSVX010000006.1"/>
</dbReference>
<protein>
    <submittedName>
        <fullName evidence="9">Murein DD-endopeptidase MepM/ murein hydrolase activator NlpD</fullName>
    </submittedName>
</protein>
<dbReference type="PANTHER" id="PTHR21666:SF288">
    <property type="entry name" value="CELL DIVISION PROTEIN YTFB"/>
    <property type="match status" value="1"/>
</dbReference>
<dbReference type="InterPro" id="IPR011055">
    <property type="entry name" value="Dup_hybrid_motif"/>
</dbReference>
<keyword evidence="10" id="KW-1185">Reference proteome</keyword>
<dbReference type="GO" id="GO:0016787">
    <property type="term" value="F:hydrolase activity"/>
    <property type="evidence" value="ECO:0007669"/>
    <property type="project" value="UniProtKB-KW"/>
</dbReference>
<evidence type="ECO:0000313" key="10">
    <source>
        <dbReference type="Proteomes" id="UP001242480"/>
    </source>
</evidence>
<dbReference type="Proteomes" id="UP001242480">
    <property type="component" value="Unassembled WGS sequence"/>
</dbReference>
<dbReference type="Gene3D" id="3.10.450.350">
    <property type="match status" value="1"/>
</dbReference>
<evidence type="ECO:0000256" key="3">
    <source>
        <dbReference type="ARBA" id="ARBA00022723"/>
    </source>
</evidence>
<reference evidence="9 10" key="1">
    <citation type="submission" date="2023-07" db="EMBL/GenBank/DDBJ databases">
        <title>Genomic Encyclopedia of Type Strains, Phase IV (KMG-IV): sequencing the most valuable type-strain genomes for metagenomic binning, comparative biology and taxonomic classification.</title>
        <authorList>
            <person name="Goeker M."/>
        </authorList>
    </citation>
    <scope>NUCLEOTIDE SEQUENCE [LARGE SCALE GENOMIC DNA]</scope>
    <source>
        <strain evidence="9 10">DSM 19619</strain>
    </source>
</reference>
<feature type="compositionally biased region" description="Polar residues" evidence="7">
    <location>
        <begin position="1"/>
        <end position="19"/>
    </location>
</feature>
<dbReference type="EMBL" id="JAUSVX010000006">
    <property type="protein sequence ID" value="MDQ0470679.1"/>
    <property type="molecule type" value="Genomic_DNA"/>
</dbReference>
<keyword evidence="6" id="KW-0482">Metalloprotease</keyword>
<feature type="region of interest" description="Disordered" evidence="7">
    <location>
        <begin position="1"/>
        <end position="28"/>
    </location>
</feature>
<feature type="region of interest" description="Disordered" evidence="7">
    <location>
        <begin position="158"/>
        <end position="232"/>
    </location>
</feature>
<dbReference type="Gene3D" id="2.70.70.10">
    <property type="entry name" value="Glucose Permease (Domain IIA)"/>
    <property type="match status" value="1"/>
</dbReference>
<keyword evidence="2" id="KW-0645">Protease</keyword>
<accession>A0ABU0J8S3</accession>
<keyword evidence="5" id="KW-0862">Zinc</keyword>
<dbReference type="InterPro" id="IPR036779">
    <property type="entry name" value="LysM_dom_sf"/>
</dbReference>
<evidence type="ECO:0000256" key="4">
    <source>
        <dbReference type="ARBA" id="ARBA00022801"/>
    </source>
</evidence>
<evidence type="ECO:0000256" key="6">
    <source>
        <dbReference type="ARBA" id="ARBA00023049"/>
    </source>
</evidence>
<evidence type="ECO:0000256" key="7">
    <source>
        <dbReference type="SAM" id="MobiDB-lite"/>
    </source>
</evidence>
<dbReference type="Gene3D" id="3.10.350.10">
    <property type="entry name" value="LysM domain"/>
    <property type="match status" value="1"/>
</dbReference>
<dbReference type="PROSITE" id="PS51782">
    <property type="entry name" value="LYSM"/>
    <property type="match status" value="1"/>
</dbReference>
<feature type="compositionally biased region" description="Low complexity" evidence="7">
    <location>
        <begin position="205"/>
        <end position="225"/>
    </location>
</feature>
<comment type="caution">
    <text evidence="9">The sequence shown here is derived from an EMBL/GenBank/DDBJ whole genome shotgun (WGS) entry which is preliminary data.</text>
</comment>
<dbReference type="Pfam" id="PF01551">
    <property type="entry name" value="Peptidase_M23"/>
    <property type="match status" value="1"/>
</dbReference>
<evidence type="ECO:0000256" key="5">
    <source>
        <dbReference type="ARBA" id="ARBA00022833"/>
    </source>
</evidence>
<evidence type="ECO:0000313" key="9">
    <source>
        <dbReference type="EMBL" id="MDQ0470679.1"/>
    </source>
</evidence>
<proteinExistence type="predicted"/>
<gene>
    <name evidence="9" type="ORF">QO011_003698</name>
</gene>
<keyword evidence="3" id="KW-0479">Metal-binding</keyword>
<sequence length="654" mass="68302">MRAQHTFSSLDGNAGSVSLQPPPHRWGSEPPLYVGQGSAPAKRAINLRWLAATILAGSTGAGLMTAVVVSTSDQGTTVSRPQFASPPPIDAAATGANVARMGDKLLQTYDAASGHQVLRLSTATKLGDHEVIKVEPFSRVIANLVLQHGEEASRVPSFASINRNPDPEPAAATPAPDPDEGEVSIKTHPIGDEPVGPDSGPTLTADQVAAGARAAASADGDAGPAAFPPQFLAQQDDAPDSLAYAPPDAADSSTIDIRIAPENVTQVGKTPSAESLSSSETTVPVKAGETLASILQRLGSSPDDAKAAATALGDAGNLQEGQRLRVAIVAPGPGEPRRPVRVAVYTGDAIEGAVALADDGGFVEVQAPGVNPDDGGDAVAAGDATTMSLYQSIYETALKQQVPEAVIPDLVRAFADVTDLSAPVRPGDTMELFYQEGSGHEGIRYAALGVGGELRRCYWYRPAGQESGDFFDEDGHSIHRLLLRKPLEAGVITSPFGYRRHPIFGVGRMHTGVDIADKLGTPIRATGDGMVVKITTTGGYGRHVEVQHANGYVTTYSHMGGFGPGIVVGKRVKMGQIVGYIGMTGFSTGPHVHYEVKINGNFVDPMRIKLPQTMDLADAALEQFKRRRDRIDEVMNRTSAVPGTAGAPRPLDGG</sequence>